<protein>
    <submittedName>
        <fullName evidence="1">Uncharacterized protein</fullName>
    </submittedName>
</protein>
<evidence type="ECO:0000313" key="1">
    <source>
        <dbReference type="EMBL" id="GBP24526.1"/>
    </source>
</evidence>
<dbReference type="AlphaFoldDB" id="A0A4C1UF01"/>
<evidence type="ECO:0000313" key="2">
    <source>
        <dbReference type="Proteomes" id="UP000299102"/>
    </source>
</evidence>
<accession>A0A4C1UF01</accession>
<gene>
    <name evidence="1" type="ORF">EVAR_20850_1</name>
</gene>
<organism evidence="1 2">
    <name type="scientific">Eumeta variegata</name>
    <name type="common">Bagworm moth</name>
    <name type="synonym">Eumeta japonica</name>
    <dbReference type="NCBI Taxonomy" id="151549"/>
    <lineage>
        <taxon>Eukaryota</taxon>
        <taxon>Metazoa</taxon>
        <taxon>Ecdysozoa</taxon>
        <taxon>Arthropoda</taxon>
        <taxon>Hexapoda</taxon>
        <taxon>Insecta</taxon>
        <taxon>Pterygota</taxon>
        <taxon>Neoptera</taxon>
        <taxon>Endopterygota</taxon>
        <taxon>Lepidoptera</taxon>
        <taxon>Glossata</taxon>
        <taxon>Ditrysia</taxon>
        <taxon>Tineoidea</taxon>
        <taxon>Psychidae</taxon>
        <taxon>Oiketicinae</taxon>
        <taxon>Eumeta</taxon>
    </lineage>
</organism>
<name>A0A4C1UF01_EUMVA</name>
<dbReference type="Proteomes" id="UP000299102">
    <property type="component" value="Unassembled WGS sequence"/>
</dbReference>
<sequence length="85" mass="9423">MSLYASSVRPPREGSRLSTYNVNEIVRKKRSDFKEGCTRIYRARVPARNSAVIGSAAPLRRYGRRAPPGAPLANEPAYECAALRT</sequence>
<comment type="caution">
    <text evidence="1">The sequence shown here is derived from an EMBL/GenBank/DDBJ whole genome shotgun (WGS) entry which is preliminary data.</text>
</comment>
<keyword evidence="2" id="KW-1185">Reference proteome</keyword>
<reference evidence="1 2" key="1">
    <citation type="journal article" date="2019" name="Commun. Biol.">
        <title>The bagworm genome reveals a unique fibroin gene that provides high tensile strength.</title>
        <authorList>
            <person name="Kono N."/>
            <person name="Nakamura H."/>
            <person name="Ohtoshi R."/>
            <person name="Tomita M."/>
            <person name="Numata K."/>
            <person name="Arakawa K."/>
        </authorList>
    </citation>
    <scope>NUCLEOTIDE SEQUENCE [LARGE SCALE GENOMIC DNA]</scope>
</reference>
<dbReference type="EMBL" id="BGZK01000162">
    <property type="protein sequence ID" value="GBP24526.1"/>
    <property type="molecule type" value="Genomic_DNA"/>
</dbReference>
<proteinExistence type="predicted"/>